<reference evidence="2 3" key="1">
    <citation type="submission" date="2023-10" db="EMBL/GenBank/DDBJ databases">
        <authorList>
            <person name="Maclean D."/>
            <person name="Macfadyen A."/>
        </authorList>
    </citation>
    <scope>NUCLEOTIDE SEQUENCE [LARGE SCALE GENOMIC DNA]</scope>
</reference>
<organism evidence="2 3">
    <name type="scientific">Coccomyxa viridis</name>
    <dbReference type="NCBI Taxonomy" id="1274662"/>
    <lineage>
        <taxon>Eukaryota</taxon>
        <taxon>Viridiplantae</taxon>
        <taxon>Chlorophyta</taxon>
        <taxon>core chlorophytes</taxon>
        <taxon>Trebouxiophyceae</taxon>
        <taxon>Trebouxiophyceae incertae sedis</taxon>
        <taxon>Coccomyxaceae</taxon>
        <taxon>Coccomyxa</taxon>
    </lineage>
</organism>
<feature type="region of interest" description="Disordered" evidence="1">
    <location>
        <begin position="1"/>
        <end position="28"/>
    </location>
</feature>
<dbReference type="EMBL" id="CAUYUE010000003">
    <property type="protein sequence ID" value="CAK0758859.1"/>
    <property type="molecule type" value="Genomic_DNA"/>
</dbReference>
<keyword evidence="3" id="KW-1185">Reference proteome</keyword>
<name>A0AAV1I0Q1_9CHLO</name>
<feature type="compositionally biased region" description="Polar residues" evidence="1">
    <location>
        <begin position="12"/>
        <end position="25"/>
    </location>
</feature>
<accession>A0AAV1I0Q1</accession>
<evidence type="ECO:0000313" key="3">
    <source>
        <dbReference type="Proteomes" id="UP001314263"/>
    </source>
</evidence>
<comment type="caution">
    <text evidence="2">The sequence shown here is derived from an EMBL/GenBank/DDBJ whole genome shotgun (WGS) entry which is preliminary data.</text>
</comment>
<dbReference type="Proteomes" id="UP001314263">
    <property type="component" value="Unassembled WGS sequence"/>
</dbReference>
<protein>
    <submittedName>
        <fullName evidence="2">Uncharacterized protein</fullName>
    </submittedName>
</protein>
<gene>
    <name evidence="2" type="ORF">CVIRNUC_002652</name>
</gene>
<sequence>MPSTEPALPWGVQTQDDASHLSEQTAKPADLKAGQRIRVLWEIHDEEGDMMKKWWGASLKGDMGGDHLEATLRYDAHEGFEEEEANVLFMTSDMLKDCATEQELFWMTEEVYEEEEAAQAAEDPNTVINVRELAHDTGSETLEQLEAQAMQHMQQLPMDRQLHMAEGFRKFMDHMSGQIKAKAQASGEQSYTVTEADVHEMVAGLQEAK</sequence>
<evidence type="ECO:0000313" key="2">
    <source>
        <dbReference type="EMBL" id="CAK0758859.1"/>
    </source>
</evidence>
<proteinExistence type="predicted"/>
<evidence type="ECO:0000256" key="1">
    <source>
        <dbReference type="SAM" id="MobiDB-lite"/>
    </source>
</evidence>
<dbReference type="AlphaFoldDB" id="A0AAV1I0Q1"/>